<sequence length="66" mass="7975">MEKAKKCHYCGKEVGIEMECLEKGICERCLNISEKFDSFDEFHAYIMDICEYWEEIIKQENFSYFV</sequence>
<dbReference type="EMBL" id="MT141564">
    <property type="protein sequence ID" value="QJA66991.1"/>
    <property type="molecule type" value="Genomic_DNA"/>
</dbReference>
<name>A0A6H1ZLV9_9ZZZZ</name>
<proteinExistence type="predicted"/>
<accession>A0A6H1ZLV9</accession>
<gene>
    <name evidence="3" type="ORF">MM415A00187_0038</name>
    <name evidence="2" type="ORF">MM415B00313_0039</name>
    <name evidence="1" type="ORF">TM448A01192_0003</name>
</gene>
<evidence type="ECO:0000313" key="3">
    <source>
        <dbReference type="EMBL" id="QJA84503.1"/>
    </source>
</evidence>
<evidence type="ECO:0000313" key="2">
    <source>
        <dbReference type="EMBL" id="QJA66991.1"/>
    </source>
</evidence>
<reference evidence="1" key="1">
    <citation type="submission" date="2020-03" db="EMBL/GenBank/DDBJ databases">
        <title>The deep terrestrial virosphere.</title>
        <authorList>
            <person name="Holmfeldt K."/>
            <person name="Nilsson E."/>
            <person name="Simone D."/>
            <person name="Lopez-Fernandez M."/>
            <person name="Wu X."/>
            <person name="de Brujin I."/>
            <person name="Lundin D."/>
            <person name="Andersson A."/>
            <person name="Bertilsson S."/>
            <person name="Dopson M."/>
        </authorList>
    </citation>
    <scope>NUCLEOTIDE SEQUENCE</scope>
    <source>
        <strain evidence="3">MM415A00187</strain>
        <strain evidence="2">MM415B00313</strain>
        <strain evidence="1">TM448A01192</strain>
    </source>
</reference>
<dbReference type="EMBL" id="MT142530">
    <property type="protein sequence ID" value="QJA84503.1"/>
    <property type="molecule type" value="Genomic_DNA"/>
</dbReference>
<protein>
    <submittedName>
        <fullName evidence="1">Uncharacterized protein</fullName>
    </submittedName>
</protein>
<organism evidence="1">
    <name type="scientific">viral metagenome</name>
    <dbReference type="NCBI Taxonomy" id="1070528"/>
    <lineage>
        <taxon>unclassified sequences</taxon>
        <taxon>metagenomes</taxon>
        <taxon>organismal metagenomes</taxon>
    </lineage>
</organism>
<evidence type="ECO:0000313" key="1">
    <source>
        <dbReference type="EMBL" id="QJA48913.1"/>
    </source>
</evidence>
<dbReference type="AlphaFoldDB" id="A0A6H1ZLV9"/>
<dbReference type="EMBL" id="MT144109">
    <property type="protein sequence ID" value="QJA48913.1"/>
    <property type="molecule type" value="Genomic_DNA"/>
</dbReference>